<accession>A0A072NQZ7</accession>
<feature type="domain" description="AMP-dependent synthetase/ligase" evidence="3">
    <location>
        <begin position="21"/>
        <end position="384"/>
    </location>
</feature>
<comment type="similarity">
    <text evidence="1">Belongs to the ATP-dependent AMP-binding enzyme family.</text>
</comment>
<dbReference type="InterPro" id="IPR000873">
    <property type="entry name" value="AMP-dep_synth/lig_dom"/>
</dbReference>
<dbReference type="Gene3D" id="3.30.300.30">
    <property type="match status" value="1"/>
</dbReference>
<dbReference type="InterPro" id="IPR025110">
    <property type="entry name" value="AMP-bd_C"/>
</dbReference>
<dbReference type="PANTHER" id="PTHR43767">
    <property type="entry name" value="LONG-CHAIN-FATTY-ACID--COA LIGASE"/>
    <property type="match status" value="1"/>
</dbReference>
<dbReference type="InterPro" id="IPR050237">
    <property type="entry name" value="ATP-dep_AMP-bd_enzyme"/>
</dbReference>
<comment type="caution">
    <text evidence="5">The sequence shown here is derived from an EMBL/GenBank/DDBJ whole genome shotgun (WGS) entry which is preliminary data.</text>
</comment>
<gene>
    <name evidence="5" type="ORF">M670_00658</name>
</gene>
<dbReference type="RefSeq" id="WP_233276064.1">
    <property type="nucleotide sequence ID" value="NZ_JJRY01000002.1"/>
</dbReference>
<dbReference type="InterPro" id="IPR042099">
    <property type="entry name" value="ANL_N_sf"/>
</dbReference>
<dbReference type="PANTHER" id="PTHR43767:SF1">
    <property type="entry name" value="NONRIBOSOMAL PEPTIDE SYNTHASE PES1 (EUROFUNG)-RELATED"/>
    <property type="match status" value="1"/>
</dbReference>
<dbReference type="PATRIC" id="fig|1348973.3.peg.626"/>
<evidence type="ECO:0000256" key="1">
    <source>
        <dbReference type="ARBA" id="ARBA00006432"/>
    </source>
</evidence>
<feature type="domain" description="AMP-binding enzyme C-terminal" evidence="4">
    <location>
        <begin position="434"/>
        <end position="509"/>
    </location>
</feature>
<dbReference type="FunFam" id="3.30.300.30:FF:000008">
    <property type="entry name" value="2,3-dihydroxybenzoate-AMP ligase"/>
    <property type="match status" value="1"/>
</dbReference>
<dbReference type="EMBL" id="JJRY01000002">
    <property type="protein sequence ID" value="KEF39637.1"/>
    <property type="molecule type" value="Genomic_DNA"/>
</dbReference>
<reference evidence="5 6" key="1">
    <citation type="submission" date="2014-04" db="EMBL/GenBank/DDBJ databases">
        <title>Draft genome sequence of Bacillus azotoformans MEV2011, a (co-) denitrifying strain unable to grow in the presence of oxygen.</title>
        <authorList>
            <person name="Nielsen M."/>
            <person name="Schreiber L."/>
            <person name="Finster K."/>
            <person name="Schramm A."/>
        </authorList>
    </citation>
    <scope>NUCLEOTIDE SEQUENCE [LARGE SCALE GENOMIC DNA]</scope>
    <source>
        <strain evidence="5 6">MEV2011</strain>
    </source>
</reference>
<dbReference type="InterPro" id="IPR020845">
    <property type="entry name" value="AMP-binding_CS"/>
</dbReference>
<dbReference type="Proteomes" id="UP000027936">
    <property type="component" value="Unassembled WGS sequence"/>
</dbReference>
<evidence type="ECO:0000256" key="2">
    <source>
        <dbReference type="ARBA" id="ARBA00022598"/>
    </source>
</evidence>
<evidence type="ECO:0000259" key="3">
    <source>
        <dbReference type="Pfam" id="PF00501"/>
    </source>
</evidence>
<proteinExistence type="inferred from homology"/>
<dbReference type="AlphaFoldDB" id="A0A072NQZ7"/>
<evidence type="ECO:0000259" key="4">
    <source>
        <dbReference type="Pfam" id="PF13193"/>
    </source>
</evidence>
<sequence length="526" mass="59791">MRYMDIVGNRTLRDLLMEKTEKHFDKKFLLFEDREQQRFELTYKEFTDQVNRLSNVFLDLGVAKGEHVTLHLPNNLEFMVSWFALANIGAIMVPTNVLSTSDEMEYILNHSESVLLITEEEYLGKFANIRQNLPNLREILLARYEGDAYENQDLKALIANATNQIPTIPLDAEDVAAMLYTSGTTSKPKGVQITHANYLFTGEVMSKSIRLTPDDRQFIVLPLFHGNAQYYSTMSALIVGASIAITERFSASRYFKQAKNFKATVGSLFAAPIRMILAQEYCSDDKNNDMRVIWFAQSVSEEQLKDFEEKFNVPLLQMYGMTETVGVPLMNPIDGIRKNMSIGRPTIGYEVKIVDEDGNEVPNGQSGQIVVKGVPGRSLMKGYFKNPQATAETLIDGWLYTGDNARLGDDGYFYFVDRVKDMIKRAGENVAANEVESVLCDHHSVYESAVIGIPDDMRDEAIKAYVILHENETITEEELIQYCRARLAKFKVPDAIEFVSEFPRTAVGKIQKHILRQMHNERMQKA</sequence>
<protein>
    <submittedName>
        <fullName evidence="5">Acyl-CoA synthetase (AMP-forming)/AMP-acid ligase II</fullName>
        <ecNumber evidence="5">6.2.1.-</ecNumber>
    </submittedName>
</protein>
<organism evidence="5 6">
    <name type="scientific">Schinkia azotoformans MEV2011</name>
    <dbReference type="NCBI Taxonomy" id="1348973"/>
    <lineage>
        <taxon>Bacteria</taxon>
        <taxon>Bacillati</taxon>
        <taxon>Bacillota</taxon>
        <taxon>Bacilli</taxon>
        <taxon>Bacillales</taxon>
        <taxon>Bacillaceae</taxon>
        <taxon>Calidifontibacillus/Schinkia group</taxon>
        <taxon>Schinkia</taxon>
    </lineage>
</organism>
<dbReference type="Pfam" id="PF13193">
    <property type="entry name" value="AMP-binding_C"/>
    <property type="match status" value="1"/>
</dbReference>
<evidence type="ECO:0000313" key="5">
    <source>
        <dbReference type="EMBL" id="KEF39637.1"/>
    </source>
</evidence>
<name>A0A072NQZ7_SCHAZ</name>
<dbReference type="GO" id="GO:0016878">
    <property type="term" value="F:acid-thiol ligase activity"/>
    <property type="evidence" value="ECO:0007669"/>
    <property type="project" value="UniProtKB-ARBA"/>
</dbReference>
<dbReference type="SUPFAM" id="SSF56801">
    <property type="entry name" value="Acetyl-CoA synthetase-like"/>
    <property type="match status" value="1"/>
</dbReference>
<dbReference type="InterPro" id="IPR045851">
    <property type="entry name" value="AMP-bd_C_sf"/>
</dbReference>
<dbReference type="Pfam" id="PF00501">
    <property type="entry name" value="AMP-binding"/>
    <property type="match status" value="1"/>
</dbReference>
<dbReference type="PROSITE" id="PS00455">
    <property type="entry name" value="AMP_BINDING"/>
    <property type="match status" value="1"/>
</dbReference>
<keyword evidence="2 5" id="KW-0436">Ligase</keyword>
<dbReference type="Gene3D" id="3.40.50.12780">
    <property type="entry name" value="N-terminal domain of ligase-like"/>
    <property type="match status" value="1"/>
</dbReference>
<dbReference type="EC" id="6.2.1.-" evidence="5"/>
<evidence type="ECO:0000313" key="6">
    <source>
        <dbReference type="Proteomes" id="UP000027936"/>
    </source>
</evidence>